<organism evidence="1 2">
    <name type="scientific">Nocardia seriolae</name>
    <dbReference type="NCBI Taxonomy" id="37332"/>
    <lineage>
        <taxon>Bacteria</taxon>
        <taxon>Bacillati</taxon>
        <taxon>Actinomycetota</taxon>
        <taxon>Actinomycetes</taxon>
        <taxon>Mycobacteriales</taxon>
        <taxon>Nocardiaceae</taxon>
        <taxon>Nocardia</taxon>
    </lineage>
</organism>
<dbReference type="GeneID" id="93373066"/>
<protein>
    <recommendedName>
        <fullName evidence="3">DNA primase/polymerase bifunctional N-terminal domain-containing protein</fullName>
    </recommendedName>
</protein>
<sequence length="189" mass="20755">MSALDAIPPFMLRVGHGLADTSAPGALTVAHPEVPMYESCCSPHEAAHVLRARYGLPVEMYADRPLLTIGAAVEALGVPRTLGEQVRERLSWVPSIPVIADPRERGWTFLIAPPLPYHPVPQRLRIFLQGYGVTLPGRGSRIMLPTSDREPGWHWVSEPEQGRLRLPHRAIVLAAVRLAILQGPDRVPA</sequence>
<dbReference type="EMBL" id="BBYQ01000036">
    <property type="protein sequence ID" value="GAP28446.1"/>
    <property type="molecule type" value="Genomic_DNA"/>
</dbReference>
<comment type="caution">
    <text evidence="1">The sequence shown here is derived from an EMBL/GenBank/DDBJ whole genome shotgun (WGS) entry which is preliminary data.</text>
</comment>
<proteinExistence type="predicted"/>
<dbReference type="RefSeq" id="WP_228102500.1">
    <property type="nucleotide sequence ID" value="NZ_AP017900.1"/>
</dbReference>
<evidence type="ECO:0008006" key="3">
    <source>
        <dbReference type="Google" id="ProtNLM"/>
    </source>
</evidence>
<reference evidence="1 2" key="2">
    <citation type="journal article" date="2016" name="Genome Announc.">
        <title>Draft Genome Sequence of Erythromycin- and Oxytetracycline-Sensitive Nocardia seriolae Strain U-1 (NBRC 110359).</title>
        <authorList>
            <person name="Imajoh M."/>
            <person name="Sukeda M."/>
            <person name="Shimizu M."/>
            <person name="Yamane J."/>
            <person name="Ohnishi K."/>
            <person name="Oshima S."/>
        </authorList>
    </citation>
    <scope>NUCLEOTIDE SEQUENCE [LARGE SCALE GENOMIC DNA]</scope>
    <source>
        <strain evidence="1 2">U-1</strain>
    </source>
</reference>
<keyword evidence="2" id="KW-1185">Reference proteome</keyword>
<name>A0ABC9YT29_9NOCA</name>
<evidence type="ECO:0000313" key="2">
    <source>
        <dbReference type="Proteomes" id="UP000037179"/>
    </source>
</evidence>
<evidence type="ECO:0000313" key="1">
    <source>
        <dbReference type="EMBL" id="GAP28446.1"/>
    </source>
</evidence>
<reference evidence="2" key="1">
    <citation type="submission" date="2015-07" db="EMBL/GenBank/DDBJ databases">
        <title>Nocardia seriolae U-1 whole genome shotgun sequence.</title>
        <authorList>
            <person name="Imajoh M."/>
            <person name="Fukumoto Y."/>
            <person name="Sukeda M."/>
            <person name="Yamane J."/>
            <person name="Yamasaki K."/>
            <person name="Shimizu M."/>
            <person name="Ohnishi K."/>
            <person name="Oshima S."/>
        </authorList>
    </citation>
    <scope>NUCLEOTIDE SEQUENCE [LARGE SCALE GENOMIC DNA]</scope>
    <source>
        <strain evidence="2">U-1</strain>
    </source>
</reference>
<dbReference type="AlphaFoldDB" id="A0ABC9YT29"/>
<accession>A0ABC9YT29</accession>
<gene>
    <name evidence="1" type="ORF">NSK11_contig00036-0035</name>
</gene>
<dbReference type="Proteomes" id="UP000037179">
    <property type="component" value="Unassembled WGS sequence"/>
</dbReference>